<dbReference type="InterPro" id="IPR022139">
    <property type="entry name" value="Fam-L/Fam-M-like_plasmodium"/>
</dbReference>
<dbReference type="AlphaFoldDB" id="A0A1D3JHK3"/>
<keyword evidence="1" id="KW-0812">Transmembrane</keyword>
<accession>A0A1D3JHK3</accession>
<protein>
    <submittedName>
        <fullName evidence="2">Fam-m protein</fullName>
    </submittedName>
</protein>
<keyword evidence="1" id="KW-0472">Membrane</keyword>
<dbReference type="KEGG" id="pmal:PMUG01_00064300"/>
<dbReference type="Pfam" id="PF12420">
    <property type="entry name" value="DUF3671"/>
    <property type="match status" value="1"/>
</dbReference>
<evidence type="ECO:0000313" key="2">
    <source>
        <dbReference type="EMBL" id="SBT85842.1"/>
    </source>
</evidence>
<feature type="transmembrane region" description="Helical" evidence="1">
    <location>
        <begin position="213"/>
        <end position="239"/>
    </location>
</feature>
<gene>
    <name evidence="2" type="primary">PmUG01_00064300</name>
    <name evidence="2" type="ORF">PMUG01_00064300</name>
</gene>
<dbReference type="OrthoDB" id="10669034at2759"/>
<evidence type="ECO:0000256" key="1">
    <source>
        <dbReference type="SAM" id="Phobius"/>
    </source>
</evidence>
<feature type="transmembrane region" description="Helical" evidence="1">
    <location>
        <begin position="159"/>
        <end position="179"/>
    </location>
</feature>
<dbReference type="EMBL" id="FLRL01000032">
    <property type="protein sequence ID" value="SBT85842.1"/>
    <property type="molecule type" value="Genomic_DNA"/>
</dbReference>
<keyword evidence="3" id="KW-1185">Reference proteome</keyword>
<dbReference type="Proteomes" id="UP000219813">
    <property type="component" value="Unassembled WGS sequence"/>
</dbReference>
<reference evidence="2 3" key="1">
    <citation type="submission" date="2016-06" db="EMBL/GenBank/DDBJ databases">
        <authorList>
            <consortium name="Pathogen Informatics"/>
        </authorList>
    </citation>
    <scope>NUCLEOTIDE SEQUENCE [LARGE SCALE GENOMIC DNA]</scope>
</reference>
<dbReference type="GeneID" id="39866108"/>
<dbReference type="VEuPathDB" id="PlasmoDB:PmUG01_00064300"/>
<dbReference type="RefSeq" id="XP_028859139.1">
    <property type="nucleotide sequence ID" value="XM_029005232.1"/>
</dbReference>
<keyword evidence="1" id="KW-1133">Transmembrane helix</keyword>
<sequence length="256" mass="30180">MEQKIKPSSFIKIFAFIFLTWISHFNDDIITFNKLSNENYSISKKIGARSYRLLAKYKQHKNSYYTELRDDIPNNRDCKNKDISNYEKGSKKKNRQSIRSSLNKAQYYTEIMDYNNGMFDGKHFHFEKKLIKKKHYDDLLEKNRRICNMALKKIKFRSYGFGVTTFFLFFVLGIGIPIIKGLESVDNILDVKPIKQVCELIKKIPGLTNLDDIYIYLIFFSVIIIILTIILLIAIPKILSNNEKYKKIKLISQLNE</sequence>
<organism evidence="2 3">
    <name type="scientific">Plasmodium malariae</name>
    <dbReference type="NCBI Taxonomy" id="5858"/>
    <lineage>
        <taxon>Eukaryota</taxon>
        <taxon>Sar</taxon>
        <taxon>Alveolata</taxon>
        <taxon>Apicomplexa</taxon>
        <taxon>Aconoidasida</taxon>
        <taxon>Haemosporida</taxon>
        <taxon>Plasmodiidae</taxon>
        <taxon>Plasmodium</taxon>
        <taxon>Plasmodium (Plasmodium)</taxon>
    </lineage>
</organism>
<proteinExistence type="predicted"/>
<name>A0A1D3JHK3_PLAMA</name>
<evidence type="ECO:0000313" key="3">
    <source>
        <dbReference type="Proteomes" id="UP000219813"/>
    </source>
</evidence>